<dbReference type="Gene3D" id="1.10.443.10">
    <property type="entry name" value="Intergrase catalytic core"/>
    <property type="match status" value="1"/>
</dbReference>
<dbReference type="PANTHER" id="PTHR30349:SF41">
    <property type="entry name" value="INTEGRASE_RECOMBINASE PROTEIN MJ0367-RELATED"/>
    <property type="match status" value="1"/>
</dbReference>
<feature type="domain" description="Tyr recombinase" evidence="7">
    <location>
        <begin position="159"/>
        <end position="362"/>
    </location>
</feature>
<evidence type="ECO:0000259" key="8">
    <source>
        <dbReference type="PROSITE" id="PS51900"/>
    </source>
</evidence>
<keyword evidence="4 6" id="KW-0238">DNA-binding</keyword>
<dbReference type="Pfam" id="PF00589">
    <property type="entry name" value="Phage_integrase"/>
    <property type="match status" value="1"/>
</dbReference>
<dbReference type="InterPro" id="IPR010998">
    <property type="entry name" value="Integrase_recombinase_N"/>
</dbReference>
<evidence type="ECO:0000313" key="9">
    <source>
        <dbReference type="EMBL" id="GLB28351.1"/>
    </source>
</evidence>
<keyword evidence="5" id="KW-0233">DNA recombination</keyword>
<dbReference type="GO" id="GO:0006310">
    <property type="term" value="P:DNA recombination"/>
    <property type="evidence" value="ECO:0007669"/>
    <property type="project" value="UniProtKB-KW"/>
</dbReference>
<organism evidence="10 11">
    <name type="scientific">Lacrimispora amygdalina</name>
    <dbReference type="NCBI Taxonomy" id="253257"/>
    <lineage>
        <taxon>Bacteria</taxon>
        <taxon>Bacillati</taxon>
        <taxon>Bacillota</taxon>
        <taxon>Clostridia</taxon>
        <taxon>Lachnospirales</taxon>
        <taxon>Lachnospiraceae</taxon>
        <taxon>Lacrimispora</taxon>
    </lineage>
</organism>
<protein>
    <submittedName>
        <fullName evidence="10">Site-specific integrase</fullName>
    </submittedName>
</protein>
<sequence>MPRRGENIYKRKDGRWEGRQLKTDGKYQYFYGKSYREVKERIKSYQENGKNITKKEIKALVTASSLFELWLDSEISKRVKPSTYESYYHCLKKYIIPFYISRDYNQITENSVLEFVKFMHDDDSISQSYKRKILTVYKTALREILNNTSDSPIILNHVKFPRTEQNEVQVFTMKEQCLIEKAVLSCPDKRTLGIVLCFYSGIRLGELCALKWSDFDFENGTLFISRTVSRTKNFSDKDNKTILLIGTPKSRTSSRKIPLPSFLIIILNEYYKIGGKDNCYFMTGSEIPIDPRAFQKLYKKILNKAGVTDRKFHAIRHTFATRALELNVDIKTISDILGHSSVSITMNIYAHSLMEQKKIAIDRFNNMHMASMEPGQFAVINPVKEVAFPSKTADS</sequence>
<dbReference type="AlphaFoldDB" id="A0A3E2NFH6"/>
<reference evidence="10 11" key="1">
    <citation type="submission" date="2018-07" db="EMBL/GenBank/DDBJ databases">
        <title>New species, Clostridium PI-S10-A1B.</title>
        <authorList>
            <person name="Krishna G."/>
            <person name="Summeta K."/>
            <person name="Shikha S."/>
            <person name="Prabhu P.B."/>
            <person name="Suresh K."/>
        </authorList>
    </citation>
    <scope>NUCLEOTIDE SEQUENCE [LARGE SCALE GENOMIC DNA]</scope>
    <source>
        <strain evidence="10 11">PI-S10-A1B</strain>
    </source>
</reference>
<evidence type="ECO:0000256" key="5">
    <source>
        <dbReference type="ARBA" id="ARBA00023172"/>
    </source>
</evidence>
<comment type="caution">
    <text evidence="10">The sequence shown here is derived from an EMBL/GenBank/DDBJ whole genome shotgun (WGS) entry which is preliminary data.</text>
</comment>
<keyword evidence="3" id="KW-0229">DNA integration</keyword>
<dbReference type="InterPro" id="IPR004107">
    <property type="entry name" value="Integrase_SAM-like_N"/>
</dbReference>
<dbReference type="Gene3D" id="1.10.150.130">
    <property type="match status" value="1"/>
</dbReference>
<gene>
    <name evidence="10" type="ORF">DS742_06875</name>
    <name evidence="9" type="ORF">LAD12857_02740</name>
</gene>
<evidence type="ECO:0000313" key="12">
    <source>
        <dbReference type="Proteomes" id="UP001419084"/>
    </source>
</evidence>
<evidence type="ECO:0000259" key="7">
    <source>
        <dbReference type="PROSITE" id="PS51898"/>
    </source>
</evidence>
<dbReference type="InterPro" id="IPR013762">
    <property type="entry name" value="Integrase-like_cat_sf"/>
</dbReference>
<comment type="similarity">
    <text evidence="2">Belongs to the 'phage' integrase family.</text>
</comment>
<dbReference type="InterPro" id="IPR011010">
    <property type="entry name" value="DNA_brk_join_enz"/>
</dbReference>
<reference evidence="9 12" key="2">
    <citation type="journal article" date="2024" name="Int. J. Syst. Evol. Microbiol.">
        <title>Lacrimispora brassicae sp. nov. isolated from fermented cabbage, and proposal of Clostridium indicum Gundawar et al. 2019 and Clostridium methoxybenzovorans Mechichi et al. 1999 as heterotypic synonyms of Lacrimispora amygdalina (Parshina et al. 2003) Haas and Blanchard 2020 and Lacrimispora indolis (McClung and McCoy 1957) Haas and Blanchard 2020, respectively.</title>
        <authorList>
            <person name="Kobayashi H."/>
            <person name="Tanizawa Y."/>
            <person name="Sakamoto M."/>
            <person name="Ohkuma M."/>
            <person name="Tohno M."/>
        </authorList>
    </citation>
    <scope>NUCLEOTIDE SEQUENCE [LARGE SCALE GENOMIC DNA]</scope>
    <source>
        <strain evidence="9 12">DSM 12857</strain>
    </source>
</reference>
<dbReference type="EMBL" id="QOHO01000019">
    <property type="protein sequence ID" value="RFZ79746.1"/>
    <property type="molecule type" value="Genomic_DNA"/>
</dbReference>
<dbReference type="SUPFAM" id="SSF56349">
    <property type="entry name" value="DNA breaking-rejoining enzymes"/>
    <property type="match status" value="1"/>
</dbReference>
<proteinExistence type="inferred from homology"/>
<dbReference type="CDD" id="cd01189">
    <property type="entry name" value="INT_ICEBs1_C_like"/>
    <property type="match status" value="1"/>
</dbReference>
<accession>A0A3E2NFH6</accession>
<feature type="domain" description="Core-binding (CB)" evidence="8">
    <location>
        <begin position="58"/>
        <end position="145"/>
    </location>
</feature>
<evidence type="ECO:0000256" key="6">
    <source>
        <dbReference type="PROSITE-ProRule" id="PRU01248"/>
    </source>
</evidence>
<evidence type="ECO:0000256" key="1">
    <source>
        <dbReference type="ARBA" id="ARBA00003283"/>
    </source>
</evidence>
<evidence type="ECO:0000256" key="2">
    <source>
        <dbReference type="ARBA" id="ARBA00008857"/>
    </source>
</evidence>
<dbReference type="Proteomes" id="UP001419084">
    <property type="component" value="Unassembled WGS sequence"/>
</dbReference>
<dbReference type="GO" id="GO:0003677">
    <property type="term" value="F:DNA binding"/>
    <property type="evidence" value="ECO:0007669"/>
    <property type="project" value="UniProtKB-UniRule"/>
</dbReference>
<dbReference type="InterPro" id="IPR002104">
    <property type="entry name" value="Integrase_catalytic"/>
</dbReference>
<dbReference type="OrthoDB" id="9785687at2"/>
<dbReference type="PROSITE" id="PS51900">
    <property type="entry name" value="CB"/>
    <property type="match status" value="1"/>
</dbReference>
<keyword evidence="12" id="KW-1185">Reference proteome</keyword>
<dbReference type="PROSITE" id="PS51898">
    <property type="entry name" value="TYR_RECOMBINASE"/>
    <property type="match status" value="1"/>
</dbReference>
<dbReference type="InterPro" id="IPR044068">
    <property type="entry name" value="CB"/>
</dbReference>
<evidence type="ECO:0000313" key="10">
    <source>
        <dbReference type="EMBL" id="RFZ79746.1"/>
    </source>
</evidence>
<dbReference type="GO" id="GO:0015074">
    <property type="term" value="P:DNA integration"/>
    <property type="evidence" value="ECO:0007669"/>
    <property type="project" value="UniProtKB-KW"/>
</dbReference>
<evidence type="ECO:0000313" key="11">
    <source>
        <dbReference type="Proteomes" id="UP000260680"/>
    </source>
</evidence>
<dbReference type="PANTHER" id="PTHR30349">
    <property type="entry name" value="PHAGE INTEGRASE-RELATED"/>
    <property type="match status" value="1"/>
</dbReference>
<dbReference type="InterPro" id="IPR050090">
    <property type="entry name" value="Tyrosine_recombinase_XerCD"/>
</dbReference>
<evidence type="ECO:0000256" key="4">
    <source>
        <dbReference type="ARBA" id="ARBA00023125"/>
    </source>
</evidence>
<dbReference type="EMBL" id="BRPJ01000004">
    <property type="protein sequence ID" value="GLB28351.1"/>
    <property type="molecule type" value="Genomic_DNA"/>
</dbReference>
<dbReference type="RefSeq" id="WP_117416253.1">
    <property type="nucleotide sequence ID" value="NZ_BRPJ01000004.1"/>
</dbReference>
<dbReference type="Pfam" id="PF14659">
    <property type="entry name" value="Phage_int_SAM_3"/>
    <property type="match status" value="1"/>
</dbReference>
<dbReference type="Proteomes" id="UP000260680">
    <property type="component" value="Unassembled WGS sequence"/>
</dbReference>
<comment type="function">
    <text evidence="1">Site-specific tyrosine recombinase, which acts by catalyzing the cutting and rejoining of the recombining DNA molecules.</text>
</comment>
<evidence type="ECO:0000256" key="3">
    <source>
        <dbReference type="ARBA" id="ARBA00022908"/>
    </source>
</evidence>
<name>A0A3E2NFH6_9FIRM</name>